<dbReference type="InterPro" id="IPR041664">
    <property type="entry name" value="AAA_16"/>
</dbReference>
<dbReference type="InterPro" id="IPR027417">
    <property type="entry name" value="P-loop_NTPase"/>
</dbReference>
<organism evidence="5 6">
    <name type="scientific">Embleya hyalina</name>
    <dbReference type="NCBI Taxonomy" id="516124"/>
    <lineage>
        <taxon>Bacteria</taxon>
        <taxon>Bacillati</taxon>
        <taxon>Actinomycetota</taxon>
        <taxon>Actinomycetes</taxon>
        <taxon>Kitasatosporales</taxon>
        <taxon>Streptomycetaceae</taxon>
        <taxon>Embleya</taxon>
    </lineage>
</organism>
<dbReference type="PROSITE" id="PS50043">
    <property type="entry name" value="HTH_LUXR_2"/>
    <property type="match status" value="1"/>
</dbReference>
<proteinExistence type="predicted"/>
<keyword evidence="1" id="KW-0547">Nucleotide-binding</keyword>
<evidence type="ECO:0000313" key="5">
    <source>
        <dbReference type="EMBL" id="GCD99364.1"/>
    </source>
</evidence>
<reference evidence="5 6" key="1">
    <citation type="submission" date="2018-12" db="EMBL/GenBank/DDBJ databases">
        <title>Draft genome sequence of Embleya hyalina NBRC 13850T.</title>
        <authorList>
            <person name="Komaki H."/>
            <person name="Hosoyama A."/>
            <person name="Kimura A."/>
            <person name="Ichikawa N."/>
            <person name="Tamura T."/>
        </authorList>
    </citation>
    <scope>NUCLEOTIDE SEQUENCE [LARGE SCALE GENOMIC DNA]</scope>
    <source>
        <strain evidence="5 6">NBRC 13850</strain>
    </source>
</reference>
<dbReference type="PROSITE" id="PS00622">
    <property type="entry name" value="HTH_LUXR_1"/>
    <property type="match status" value="1"/>
</dbReference>
<feature type="region of interest" description="Disordered" evidence="3">
    <location>
        <begin position="865"/>
        <end position="929"/>
    </location>
</feature>
<protein>
    <submittedName>
        <fullName evidence="5">LuxR family transcriptional regulator</fullName>
    </submittedName>
</protein>
<evidence type="ECO:0000256" key="2">
    <source>
        <dbReference type="ARBA" id="ARBA00022840"/>
    </source>
</evidence>
<dbReference type="CDD" id="cd06170">
    <property type="entry name" value="LuxR_C_like"/>
    <property type="match status" value="1"/>
</dbReference>
<dbReference type="EMBL" id="BIFH01000032">
    <property type="protein sequence ID" value="GCD99364.1"/>
    <property type="molecule type" value="Genomic_DNA"/>
</dbReference>
<dbReference type="GO" id="GO:0004016">
    <property type="term" value="F:adenylate cyclase activity"/>
    <property type="evidence" value="ECO:0007669"/>
    <property type="project" value="TreeGrafter"/>
</dbReference>
<dbReference type="PRINTS" id="PR00038">
    <property type="entry name" value="HTHLUXR"/>
</dbReference>
<feature type="compositionally biased region" description="Basic and acidic residues" evidence="3">
    <location>
        <begin position="880"/>
        <end position="901"/>
    </location>
</feature>
<dbReference type="AlphaFoldDB" id="A0A401YXL2"/>
<dbReference type="Gene3D" id="1.25.40.10">
    <property type="entry name" value="Tetratricopeptide repeat domain"/>
    <property type="match status" value="1"/>
</dbReference>
<dbReference type="InterPro" id="IPR016032">
    <property type="entry name" value="Sig_transdc_resp-reg_C-effctor"/>
</dbReference>
<comment type="caution">
    <text evidence="5">The sequence shown here is derived from an EMBL/GenBank/DDBJ whole genome shotgun (WGS) entry which is preliminary data.</text>
</comment>
<dbReference type="SUPFAM" id="SSF48452">
    <property type="entry name" value="TPR-like"/>
    <property type="match status" value="1"/>
</dbReference>
<dbReference type="Gene3D" id="3.40.50.300">
    <property type="entry name" value="P-loop containing nucleotide triphosphate hydrolases"/>
    <property type="match status" value="1"/>
</dbReference>
<sequence length="988" mass="106302">MFFVGRTEELSRLDTARARCATGVGGATTVCGPVAVGKTALLHAFAERPAADEALFLRAVGTPMEQDFPLGVVRQLLQSAPLADEDPARIDRLLDDGAHTAAFGGTDALDATTVRAVHELSAVVLTLAESRPVVVVVDDIQHADPVSLQFLAHLIRRIRTARVLVLLGEREYAAAASAAFAGFSADVERQPHHRRIRLGLLGRASVGELLEPAVGPTAAARLTADVLELSGGNPLLIRALLEDMGAGHRSDSARRPLRATAADAYCRALVGCLYRLDPATVEVARGLALLGESGTSEGLAELVGLEPATATRAARTLNDAGLVACGRFRDDRARAAVLDTMTRPERERGHGRAATLRHIDGAPSEAVAKHLAGAGEFRAPWAVRTLREAAEAVVAEGDLRLAVDYLKLAERIAPDECTRVSIKAFLIGLEWLVNPAAAARHVPWLATAVRDGRLSGRDALACVRYLAWYGRLEEARAVIEAGRQSCSPGESAEWVTAAETRAARVWLKYWYPAVDADLPEYGAEVSPLPATIGRIEGLDLLTDVLAGRLDADRVCDRAERILRGSRLEDATVESLTSALTALVYADRAAEAQEWCVALIDRAAGRRSPIAHALFSAVLGEITVRQGDLLGAEESAATALTRIAPEGWGVAVGVPLAARIVAAVARGDRDQAARLLELPVPGAMFHTPAGLHYLHACGRYNLATGRADAALHDFLSCGELMTAWRIDLPGLVPWRVEAARAHVHLGDHDAARELLAEQFDRLADEPSRTRGLALGVQASVVELRRRPALLWESIRELQACGDRFELSLVFAQLGNAYRELGDFGRARRAARRARQLSEVCRAELPHTLPRTDRLAAVPDRDGAIARLRGTTPEPAPIHEPATNREADRIAERPGRPEHRETARITLPTTSPPTSPSASPGVDEQPGAGLSDAERRVAALAAQGQTNREISRRLFITVSTVEQHLTRVYRKLGVARRLDLPPWLEEEIAG</sequence>
<dbReference type="GO" id="GO:0005737">
    <property type="term" value="C:cytoplasm"/>
    <property type="evidence" value="ECO:0007669"/>
    <property type="project" value="TreeGrafter"/>
</dbReference>
<dbReference type="GO" id="GO:0006355">
    <property type="term" value="P:regulation of DNA-templated transcription"/>
    <property type="evidence" value="ECO:0007669"/>
    <property type="project" value="InterPro"/>
</dbReference>
<evidence type="ECO:0000256" key="1">
    <source>
        <dbReference type="ARBA" id="ARBA00022741"/>
    </source>
</evidence>
<dbReference type="OrthoDB" id="3178131at2"/>
<evidence type="ECO:0000313" key="6">
    <source>
        <dbReference type="Proteomes" id="UP000286931"/>
    </source>
</evidence>
<dbReference type="Pfam" id="PF13191">
    <property type="entry name" value="AAA_16"/>
    <property type="match status" value="1"/>
</dbReference>
<dbReference type="SMART" id="SM00421">
    <property type="entry name" value="HTH_LUXR"/>
    <property type="match status" value="1"/>
</dbReference>
<dbReference type="SUPFAM" id="SSF46894">
    <property type="entry name" value="C-terminal effector domain of the bipartite response regulators"/>
    <property type="match status" value="1"/>
</dbReference>
<dbReference type="InterPro" id="IPR000792">
    <property type="entry name" value="Tscrpt_reg_LuxR_C"/>
</dbReference>
<accession>A0A401YXL2</accession>
<dbReference type="Gene3D" id="1.10.10.10">
    <property type="entry name" value="Winged helix-like DNA-binding domain superfamily/Winged helix DNA-binding domain"/>
    <property type="match status" value="1"/>
</dbReference>
<gene>
    <name evidence="5" type="ORF">EHYA_07084</name>
</gene>
<evidence type="ECO:0000259" key="4">
    <source>
        <dbReference type="PROSITE" id="PS50043"/>
    </source>
</evidence>
<name>A0A401YXL2_9ACTN</name>
<dbReference type="PANTHER" id="PTHR16305:SF35">
    <property type="entry name" value="TRANSCRIPTIONAL ACTIVATOR DOMAIN"/>
    <property type="match status" value="1"/>
</dbReference>
<dbReference type="InterPro" id="IPR011990">
    <property type="entry name" value="TPR-like_helical_dom_sf"/>
</dbReference>
<dbReference type="RefSeq" id="WP_126641167.1">
    <property type="nucleotide sequence ID" value="NZ_BIFH01000032.1"/>
</dbReference>
<dbReference type="GO" id="GO:0005524">
    <property type="term" value="F:ATP binding"/>
    <property type="evidence" value="ECO:0007669"/>
    <property type="project" value="UniProtKB-KW"/>
</dbReference>
<keyword evidence="6" id="KW-1185">Reference proteome</keyword>
<dbReference type="Pfam" id="PF00196">
    <property type="entry name" value="GerE"/>
    <property type="match status" value="1"/>
</dbReference>
<dbReference type="Proteomes" id="UP000286931">
    <property type="component" value="Unassembled WGS sequence"/>
</dbReference>
<evidence type="ECO:0000256" key="3">
    <source>
        <dbReference type="SAM" id="MobiDB-lite"/>
    </source>
</evidence>
<dbReference type="InterPro" id="IPR036388">
    <property type="entry name" value="WH-like_DNA-bd_sf"/>
</dbReference>
<feature type="domain" description="HTH luxR-type" evidence="4">
    <location>
        <begin position="921"/>
        <end position="986"/>
    </location>
</feature>
<dbReference type="PANTHER" id="PTHR16305">
    <property type="entry name" value="TESTICULAR SOLUBLE ADENYLYL CYCLASE"/>
    <property type="match status" value="1"/>
</dbReference>
<dbReference type="GO" id="GO:0003677">
    <property type="term" value="F:DNA binding"/>
    <property type="evidence" value="ECO:0007669"/>
    <property type="project" value="InterPro"/>
</dbReference>
<dbReference type="SUPFAM" id="SSF52540">
    <property type="entry name" value="P-loop containing nucleoside triphosphate hydrolases"/>
    <property type="match status" value="1"/>
</dbReference>
<keyword evidence="2" id="KW-0067">ATP-binding</keyword>